<dbReference type="SUPFAM" id="SSF53244">
    <property type="entry name" value="MurD-like peptide ligases, peptide-binding domain"/>
    <property type="match status" value="1"/>
</dbReference>
<keyword evidence="2 5" id="KW-0436">Ligase</keyword>
<evidence type="ECO:0000256" key="2">
    <source>
        <dbReference type="ARBA" id="ARBA00022598"/>
    </source>
</evidence>
<reference evidence="5" key="1">
    <citation type="submission" date="2019-08" db="EMBL/GenBank/DDBJ databases">
        <authorList>
            <person name="Kucharzyk K."/>
            <person name="Murdoch R.W."/>
            <person name="Higgins S."/>
            <person name="Loffler F."/>
        </authorList>
    </citation>
    <scope>NUCLEOTIDE SEQUENCE</scope>
</reference>
<dbReference type="AlphaFoldDB" id="A0A645GVV6"/>
<dbReference type="PANTHER" id="PTHR43692:SF1">
    <property type="entry name" value="UDP-N-ACETYLMURAMOYLALANINE--D-GLUTAMATE LIGASE"/>
    <property type="match status" value="1"/>
</dbReference>
<sequence length="77" mass="8582">MTAEKIKQAVLKAPSYDPKDIKIIQCGSLDEGVKLAYMEAERGDVVMLSPACASFDQFVNFEQRGNRFKEAVLALQE</sequence>
<dbReference type="GO" id="GO:0005524">
    <property type="term" value="F:ATP binding"/>
    <property type="evidence" value="ECO:0007669"/>
    <property type="project" value="UniProtKB-KW"/>
</dbReference>
<proteinExistence type="predicted"/>
<dbReference type="GO" id="GO:0008360">
    <property type="term" value="P:regulation of cell shape"/>
    <property type="evidence" value="ECO:0007669"/>
    <property type="project" value="InterPro"/>
</dbReference>
<keyword evidence="4" id="KW-0067">ATP-binding</keyword>
<dbReference type="Gene3D" id="3.90.190.20">
    <property type="entry name" value="Mur ligase, C-terminal domain"/>
    <property type="match status" value="1"/>
</dbReference>
<name>A0A645GVV6_9ZZZZ</name>
<dbReference type="GO" id="GO:0051301">
    <property type="term" value="P:cell division"/>
    <property type="evidence" value="ECO:0007669"/>
    <property type="project" value="InterPro"/>
</dbReference>
<dbReference type="InterPro" id="IPR005762">
    <property type="entry name" value="MurD"/>
</dbReference>
<evidence type="ECO:0000313" key="5">
    <source>
        <dbReference type="EMBL" id="MPN28164.1"/>
    </source>
</evidence>
<dbReference type="EMBL" id="VSSQ01078341">
    <property type="protein sequence ID" value="MPN28164.1"/>
    <property type="molecule type" value="Genomic_DNA"/>
</dbReference>
<evidence type="ECO:0000256" key="4">
    <source>
        <dbReference type="ARBA" id="ARBA00022840"/>
    </source>
</evidence>
<keyword evidence="1" id="KW-0963">Cytoplasm</keyword>
<evidence type="ECO:0000256" key="3">
    <source>
        <dbReference type="ARBA" id="ARBA00022741"/>
    </source>
</evidence>
<keyword evidence="3" id="KW-0547">Nucleotide-binding</keyword>
<dbReference type="GO" id="GO:0005737">
    <property type="term" value="C:cytoplasm"/>
    <property type="evidence" value="ECO:0007669"/>
    <property type="project" value="InterPro"/>
</dbReference>
<accession>A0A645GVV6</accession>
<organism evidence="5">
    <name type="scientific">bioreactor metagenome</name>
    <dbReference type="NCBI Taxonomy" id="1076179"/>
    <lineage>
        <taxon>unclassified sequences</taxon>
        <taxon>metagenomes</taxon>
        <taxon>ecological metagenomes</taxon>
    </lineage>
</organism>
<dbReference type="EC" id="6.3.2.9" evidence="5"/>
<dbReference type="InterPro" id="IPR036615">
    <property type="entry name" value="Mur_ligase_C_dom_sf"/>
</dbReference>
<dbReference type="PANTHER" id="PTHR43692">
    <property type="entry name" value="UDP-N-ACETYLMURAMOYLALANINE--D-GLUTAMATE LIGASE"/>
    <property type="match status" value="1"/>
</dbReference>
<gene>
    <name evidence="5" type="primary">murD_46</name>
    <name evidence="5" type="ORF">SDC9_175603</name>
</gene>
<evidence type="ECO:0000256" key="1">
    <source>
        <dbReference type="ARBA" id="ARBA00022490"/>
    </source>
</evidence>
<dbReference type="GO" id="GO:0008764">
    <property type="term" value="F:UDP-N-acetylmuramoylalanine-D-glutamate ligase activity"/>
    <property type="evidence" value="ECO:0007669"/>
    <property type="project" value="UniProtKB-EC"/>
</dbReference>
<comment type="caution">
    <text evidence="5">The sequence shown here is derived from an EMBL/GenBank/DDBJ whole genome shotgun (WGS) entry which is preliminary data.</text>
</comment>
<protein>
    <submittedName>
        <fullName evidence="5">UDP-N-acetylmuramoylalanine--D-glutamate ligase</fullName>
        <ecNumber evidence="5">6.3.2.9</ecNumber>
    </submittedName>
</protein>